<dbReference type="RefSeq" id="WP_122196209.1">
    <property type="nucleotide sequence ID" value="NZ_JBHSKC010000030.1"/>
</dbReference>
<dbReference type="InterPro" id="IPR013149">
    <property type="entry name" value="ADH-like_C"/>
</dbReference>
<evidence type="ECO:0000256" key="1">
    <source>
        <dbReference type="SAM" id="MobiDB-lite"/>
    </source>
</evidence>
<dbReference type="SUPFAM" id="SSF51735">
    <property type="entry name" value="NAD(P)-binding Rossmann-fold domains"/>
    <property type="match status" value="1"/>
</dbReference>
<dbReference type="Gene3D" id="3.40.50.720">
    <property type="entry name" value="NAD(P)-binding Rossmann-like Domain"/>
    <property type="match status" value="1"/>
</dbReference>
<sequence length="337" mass="35604">MKSYRLDPGHGLAGLTLHEQDEPEPGRRQVVVRVRASSIGFRDLMVLANTYVLPISPGVVPGCEGVGEVVAVGEGVGRVRVGDRVAATVFPRWLDGPFLPGNAVQLGTMVDGMLTEYALLDEDGVVPVPEHLSDEEAAAFPLAAVTAWNALTSGNPLRPGATVLTLGSGAVSLFVLRFAKLAGARVIVTTSGPAKAGRLRELGADEVIDYRETPAWDEAVRALTGGDGVDRVVDATGPLERSLKSVAMNGEVAFVGHWLSGDEGARAVDPSTLFMAGAALHRIATGSRAHFLELNRAVELHRVRPVIDRVFPFEELPDAFAHCASGEGFGKIIISHA</sequence>
<dbReference type="AlphaFoldDB" id="A0A3M2LXE4"/>
<dbReference type="SUPFAM" id="SSF50129">
    <property type="entry name" value="GroES-like"/>
    <property type="match status" value="1"/>
</dbReference>
<evidence type="ECO:0000313" key="4">
    <source>
        <dbReference type="Proteomes" id="UP000282674"/>
    </source>
</evidence>
<dbReference type="InterPro" id="IPR052711">
    <property type="entry name" value="Zinc_ADH-like"/>
</dbReference>
<reference evidence="3 4" key="1">
    <citation type="submission" date="2018-10" db="EMBL/GenBank/DDBJ databases">
        <title>Isolation from soil.</title>
        <authorList>
            <person name="Hu J."/>
        </authorList>
    </citation>
    <scope>NUCLEOTIDE SEQUENCE [LARGE SCALE GENOMIC DNA]</scope>
    <source>
        <strain evidence="3 4">NEAU-Ht49</strain>
    </source>
</reference>
<proteinExistence type="predicted"/>
<feature type="domain" description="Enoyl reductase (ER)" evidence="2">
    <location>
        <begin position="11"/>
        <end position="334"/>
    </location>
</feature>
<dbReference type="PANTHER" id="PTHR45033:SF2">
    <property type="entry name" value="ZINC-TYPE ALCOHOL DEHYDROGENASE-LIKE PROTEIN C1773.06C"/>
    <property type="match status" value="1"/>
</dbReference>
<dbReference type="Gene3D" id="3.90.180.10">
    <property type="entry name" value="Medium-chain alcohol dehydrogenases, catalytic domain"/>
    <property type="match status" value="1"/>
</dbReference>
<dbReference type="EMBL" id="RFFG01000038">
    <property type="protein sequence ID" value="RMI41882.1"/>
    <property type="molecule type" value="Genomic_DNA"/>
</dbReference>
<protein>
    <submittedName>
        <fullName evidence="3">NAD(P)-dependent alcohol dehydrogenase</fullName>
    </submittedName>
</protein>
<name>A0A3M2LXE4_9ACTN</name>
<dbReference type="InterPro" id="IPR011032">
    <property type="entry name" value="GroES-like_sf"/>
</dbReference>
<comment type="caution">
    <text evidence="3">The sequence shown here is derived from an EMBL/GenBank/DDBJ whole genome shotgun (WGS) entry which is preliminary data.</text>
</comment>
<dbReference type="PANTHER" id="PTHR45033">
    <property type="match status" value="1"/>
</dbReference>
<dbReference type="Proteomes" id="UP000282674">
    <property type="component" value="Unassembled WGS sequence"/>
</dbReference>
<dbReference type="CDD" id="cd08276">
    <property type="entry name" value="MDR7"/>
    <property type="match status" value="1"/>
</dbReference>
<accession>A0A3M2LXE4</accession>
<dbReference type="OrthoDB" id="3175656at2"/>
<dbReference type="Pfam" id="PF00107">
    <property type="entry name" value="ADH_zinc_N"/>
    <property type="match status" value="1"/>
</dbReference>
<dbReference type="InterPro" id="IPR036291">
    <property type="entry name" value="NAD(P)-bd_dom_sf"/>
</dbReference>
<gene>
    <name evidence="3" type="ORF">EBO15_21440</name>
</gene>
<feature type="region of interest" description="Disordered" evidence="1">
    <location>
        <begin position="1"/>
        <end position="24"/>
    </location>
</feature>
<keyword evidence="4" id="KW-1185">Reference proteome</keyword>
<evidence type="ECO:0000313" key="3">
    <source>
        <dbReference type="EMBL" id="RMI41882.1"/>
    </source>
</evidence>
<dbReference type="InterPro" id="IPR013154">
    <property type="entry name" value="ADH-like_N"/>
</dbReference>
<organism evidence="3 4">
    <name type="scientific">Actinomadura harenae</name>
    <dbReference type="NCBI Taxonomy" id="2483351"/>
    <lineage>
        <taxon>Bacteria</taxon>
        <taxon>Bacillati</taxon>
        <taxon>Actinomycetota</taxon>
        <taxon>Actinomycetes</taxon>
        <taxon>Streptosporangiales</taxon>
        <taxon>Thermomonosporaceae</taxon>
        <taxon>Actinomadura</taxon>
    </lineage>
</organism>
<dbReference type="Pfam" id="PF08240">
    <property type="entry name" value="ADH_N"/>
    <property type="match status" value="1"/>
</dbReference>
<evidence type="ECO:0000259" key="2">
    <source>
        <dbReference type="SMART" id="SM00829"/>
    </source>
</evidence>
<dbReference type="InterPro" id="IPR020843">
    <property type="entry name" value="ER"/>
</dbReference>
<dbReference type="SMART" id="SM00829">
    <property type="entry name" value="PKS_ER"/>
    <property type="match status" value="1"/>
</dbReference>
<dbReference type="GO" id="GO:0016491">
    <property type="term" value="F:oxidoreductase activity"/>
    <property type="evidence" value="ECO:0007669"/>
    <property type="project" value="InterPro"/>
</dbReference>